<reference evidence="1" key="2">
    <citation type="submission" date="2015-03" db="EMBL/GenBank/DDBJ databases">
        <authorList>
            <person name="Chow C.-E.T."/>
            <person name="Winget D.M."/>
            <person name="White R.A.III."/>
            <person name="Hallam S.J."/>
            <person name="Suttle C.A."/>
        </authorList>
    </citation>
    <scope>NUCLEOTIDE SEQUENCE</scope>
    <source>
        <strain evidence="1">Oxic1_5</strain>
    </source>
</reference>
<evidence type="ECO:0000313" key="1">
    <source>
        <dbReference type="EMBL" id="AKH48016.1"/>
    </source>
</evidence>
<protein>
    <submittedName>
        <fullName evidence="1">Uncharacterized protein</fullName>
    </submittedName>
</protein>
<proteinExistence type="predicted"/>
<organism evidence="1">
    <name type="scientific">uncultured marine virus</name>
    <dbReference type="NCBI Taxonomy" id="186617"/>
    <lineage>
        <taxon>Viruses</taxon>
        <taxon>environmental samples</taxon>
    </lineage>
</organism>
<sequence>MGYNIIYMAYQPEFNNVISTANSTTSALDDAEVFTGTGEDVSAYDSVVVAVKTDQNGTFSVQFSNDNTNWDSTLTRQYRTTQIEAPHRFTITRQYCRVVFTNNSGSNQTYIRLQTVFGQKSDLNAPSDSTLAQDFDAIVVRPSDFHTEVALGKRQGVTLWNKFGYNADIDSNTEVIASWGGTFTPLTTATTLTIASTDSDDDGDPAGTGCNSIYISGIDANREEQFELVELNGTTDVVTTSTWLGINRVAMFLCGSGQVNAGTINVTATTGGSQMAQMPAGEGVTQQCIFHVPTGHQFLAEWLSINSLKQSAQDPIVTIKMWVWSAVSNGRQEVYRMDMDTAVENNIRETPLLPFPITEETVLWLECTSDKNDTVINARFSGELTRDVDA</sequence>
<accession>A0A0F7LAB2</accession>
<reference evidence="1" key="1">
    <citation type="journal article" date="2015" name="Front. Microbiol.">
        <title>Combining genomic sequencing methods to explore viral diversity and reveal potential virus-host interactions.</title>
        <authorList>
            <person name="Chow C.E."/>
            <person name="Winget D.M."/>
            <person name="White R.A.III."/>
            <person name="Hallam S.J."/>
            <person name="Suttle C.A."/>
        </authorList>
    </citation>
    <scope>NUCLEOTIDE SEQUENCE</scope>
    <source>
        <strain evidence="1">Oxic1_5</strain>
    </source>
</reference>
<dbReference type="EMBL" id="KR029600">
    <property type="protein sequence ID" value="AKH48016.1"/>
    <property type="molecule type" value="Genomic_DNA"/>
</dbReference>
<name>A0A0F7LAB2_9VIRU</name>